<dbReference type="InParanoid" id="A0A2J7RG64"/>
<dbReference type="Proteomes" id="UP000235965">
    <property type="component" value="Unassembled WGS sequence"/>
</dbReference>
<dbReference type="EMBL" id="NEVH01004403">
    <property type="protein sequence ID" value="PNF39835.1"/>
    <property type="molecule type" value="Genomic_DNA"/>
</dbReference>
<sequence>MTKYKIFYKVTILKQHIPVNITDHSKITGNTAMIQHSMLTSAGNSFLCERLNHIACVNLILLVHDLFQVLYSGMKH</sequence>
<protein>
    <submittedName>
        <fullName evidence="1">Uncharacterized protein</fullName>
    </submittedName>
</protein>
<evidence type="ECO:0000313" key="1">
    <source>
        <dbReference type="EMBL" id="PNF39835.1"/>
    </source>
</evidence>
<reference evidence="1 2" key="1">
    <citation type="submission" date="2017-12" db="EMBL/GenBank/DDBJ databases">
        <title>Hemimetabolous genomes reveal molecular basis of termite eusociality.</title>
        <authorList>
            <person name="Harrison M.C."/>
            <person name="Jongepier E."/>
            <person name="Robertson H.M."/>
            <person name="Arning N."/>
            <person name="Bitard-Feildel T."/>
            <person name="Chao H."/>
            <person name="Childers C.P."/>
            <person name="Dinh H."/>
            <person name="Doddapaneni H."/>
            <person name="Dugan S."/>
            <person name="Gowin J."/>
            <person name="Greiner C."/>
            <person name="Han Y."/>
            <person name="Hu H."/>
            <person name="Hughes D.S.T."/>
            <person name="Huylmans A.-K."/>
            <person name="Kemena C."/>
            <person name="Kremer L.P.M."/>
            <person name="Lee S.L."/>
            <person name="Lopez-Ezquerra A."/>
            <person name="Mallet L."/>
            <person name="Monroy-Kuhn J.M."/>
            <person name="Moser A."/>
            <person name="Murali S.C."/>
            <person name="Muzny D.M."/>
            <person name="Otani S."/>
            <person name="Piulachs M.-D."/>
            <person name="Poelchau M."/>
            <person name="Qu J."/>
            <person name="Schaub F."/>
            <person name="Wada-Katsumata A."/>
            <person name="Worley K.C."/>
            <person name="Xie Q."/>
            <person name="Ylla G."/>
            <person name="Poulsen M."/>
            <person name="Gibbs R.A."/>
            <person name="Schal C."/>
            <person name="Richards S."/>
            <person name="Belles X."/>
            <person name="Korb J."/>
            <person name="Bornberg-Bauer E."/>
        </authorList>
    </citation>
    <scope>NUCLEOTIDE SEQUENCE [LARGE SCALE GENOMIC DNA]</scope>
    <source>
        <tissue evidence="1">Whole body</tissue>
    </source>
</reference>
<organism evidence="1 2">
    <name type="scientific">Cryptotermes secundus</name>
    <dbReference type="NCBI Taxonomy" id="105785"/>
    <lineage>
        <taxon>Eukaryota</taxon>
        <taxon>Metazoa</taxon>
        <taxon>Ecdysozoa</taxon>
        <taxon>Arthropoda</taxon>
        <taxon>Hexapoda</taxon>
        <taxon>Insecta</taxon>
        <taxon>Pterygota</taxon>
        <taxon>Neoptera</taxon>
        <taxon>Polyneoptera</taxon>
        <taxon>Dictyoptera</taxon>
        <taxon>Blattodea</taxon>
        <taxon>Blattoidea</taxon>
        <taxon>Termitoidae</taxon>
        <taxon>Kalotermitidae</taxon>
        <taxon>Cryptotermitinae</taxon>
        <taxon>Cryptotermes</taxon>
    </lineage>
</organism>
<gene>
    <name evidence="1" type="ORF">B7P43_G02824</name>
</gene>
<accession>A0A2J7RG64</accession>
<keyword evidence="2" id="KW-1185">Reference proteome</keyword>
<evidence type="ECO:0000313" key="2">
    <source>
        <dbReference type="Proteomes" id="UP000235965"/>
    </source>
</evidence>
<comment type="caution">
    <text evidence="1">The sequence shown here is derived from an EMBL/GenBank/DDBJ whole genome shotgun (WGS) entry which is preliminary data.</text>
</comment>
<dbReference type="AlphaFoldDB" id="A0A2J7RG64"/>
<name>A0A2J7RG64_9NEOP</name>
<proteinExistence type="predicted"/>